<dbReference type="AlphaFoldDB" id="A0A644UG81"/>
<dbReference type="GO" id="GO:0016491">
    <property type="term" value="F:oxidoreductase activity"/>
    <property type="evidence" value="ECO:0007669"/>
    <property type="project" value="InterPro"/>
</dbReference>
<protein>
    <submittedName>
        <fullName evidence="2">Sporulation thiol-disulfide oxidoreductase A</fullName>
    </submittedName>
</protein>
<dbReference type="EMBL" id="VSSQ01000112">
    <property type="protein sequence ID" value="MPL77995.1"/>
    <property type="molecule type" value="Genomic_DNA"/>
</dbReference>
<dbReference type="PROSITE" id="PS51352">
    <property type="entry name" value="THIOREDOXIN_2"/>
    <property type="match status" value="1"/>
</dbReference>
<dbReference type="GO" id="GO:0016209">
    <property type="term" value="F:antioxidant activity"/>
    <property type="evidence" value="ECO:0007669"/>
    <property type="project" value="InterPro"/>
</dbReference>
<evidence type="ECO:0000313" key="2">
    <source>
        <dbReference type="EMBL" id="MPL77995.1"/>
    </source>
</evidence>
<dbReference type="InterPro" id="IPR036249">
    <property type="entry name" value="Thioredoxin-like_sf"/>
</dbReference>
<dbReference type="InterPro" id="IPR000866">
    <property type="entry name" value="AhpC/TSA"/>
</dbReference>
<dbReference type="SUPFAM" id="SSF52833">
    <property type="entry name" value="Thioredoxin-like"/>
    <property type="match status" value="1"/>
</dbReference>
<gene>
    <name evidence="2" type="primary">stoA</name>
    <name evidence="2" type="ORF">SDC9_23856</name>
</gene>
<organism evidence="2">
    <name type="scientific">bioreactor metagenome</name>
    <dbReference type="NCBI Taxonomy" id="1076179"/>
    <lineage>
        <taxon>unclassified sequences</taxon>
        <taxon>metagenomes</taxon>
        <taxon>ecological metagenomes</taxon>
    </lineage>
</organism>
<accession>A0A644UG81</accession>
<name>A0A644UG81_9ZZZZ</name>
<feature type="domain" description="Thioredoxin" evidence="1">
    <location>
        <begin position="23"/>
        <end position="168"/>
    </location>
</feature>
<proteinExistence type="predicted"/>
<evidence type="ECO:0000259" key="1">
    <source>
        <dbReference type="PROSITE" id="PS51352"/>
    </source>
</evidence>
<dbReference type="InterPro" id="IPR013766">
    <property type="entry name" value="Thioredoxin_domain"/>
</dbReference>
<dbReference type="CDD" id="cd02966">
    <property type="entry name" value="TlpA_like_family"/>
    <property type="match status" value="1"/>
</dbReference>
<dbReference type="PANTHER" id="PTHR42852:SF17">
    <property type="entry name" value="THIOREDOXIN-LIKE PROTEIN HI_1115"/>
    <property type="match status" value="1"/>
</dbReference>
<dbReference type="Pfam" id="PF00578">
    <property type="entry name" value="AhpC-TSA"/>
    <property type="match status" value="1"/>
</dbReference>
<comment type="caution">
    <text evidence="2">The sequence shown here is derived from an EMBL/GenBank/DDBJ whole genome shotgun (WGS) entry which is preliminary data.</text>
</comment>
<dbReference type="InterPro" id="IPR050553">
    <property type="entry name" value="Thioredoxin_ResA/DsbE_sf"/>
</dbReference>
<dbReference type="PANTHER" id="PTHR42852">
    <property type="entry name" value="THIOL:DISULFIDE INTERCHANGE PROTEIN DSBE"/>
    <property type="match status" value="1"/>
</dbReference>
<dbReference type="Gene3D" id="3.40.30.10">
    <property type="entry name" value="Glutaredoxin"/>
    <property type="match status" value="1"/>
</dbReference>
<sequence>MKKVIFFSLMLTFVMGAAAQDAEKNLKKLPAVNVKTLDGKVFNTADLNNNGKPMIVSFWALWCKPCINELTTIADVYQDWVEETGVKLVAVSIDDARSTSKVGPTVNGKGWDYEVLLDANGDFKRAMNVNMIPHTFLVNGKGEIVWQHTSFSEGSELQLIEMVRKLNRGEAVESH</sequence>
<reference evidence="2" key="1">
    <citation type="submission" date="2019-08" db="EMBL/GenBank/DDBJ databases">
        <authorList>
            <person name="Kucharzyk K."/>
            <person name="Murdoch R.W."/>
            <person name="Higgins S."/>
            <person name="Loffler F."/>
        </authorList>
    </citation>
    <scope>NUCLEOTIDE SEQUENCE</scope>
</reference>